<evidence type="ECO:0000313" key="1">
    <source>
        <dbReference type="EMBL" id="KWZ37443.1"/>
    </source>
</evidence>
<proteinExistence type="predicted"/>
<protein>
    <submittedName>
        <fullName evidence="1">Uncharacterized protein</fullName>
    </submittedName>
</protein>
<comment type="caution">
    <text evidence="1">The sequence shown here is derived from an EMBL/GenBank/DDBJ whole genome shotgun (WGS) entry which is preliminary data.</text>
</comment>
<name>A0ABR5T2T7_9BURK</name>
<gene>
    <name evidence="1" type="ORF">WS72_20885</name>
</gene>
<organism evidence="1 2">
    <name type="scientific">Burkholderia savannae</name>
    <dbReference type="NCBI Taxonomy" id="1637837"/>
    <lineage>
        <taxon>Bacteria</taxon>
        <taxon>Pseudomonadati</taxon>
        <taxon>Pseudomonadota</taxon>
        <taxon>Betaproteobacteria</taxon>
        <taxon>Burkholderiales</taxon>
        <taxon>Burkholderiaceae</taxon>
        <taxon>Burkholderia</taxon>
        <taxon>pseudomallei group</taxon>
    </lineage>
</organism>
<dbReference type="EMBL" id="LNJQ01000004">
    <property type="protein sequence ID" value="KWZ37443.1"/>
    <property type="molecule type" value="Genomic_DNA"/>
</dbReference>
<evidence type="ECO:0000313" key="2">
    <source>
        <dbReference type="Proteomes" id="UP000070255"/>
    </source>
</evidence>
<dbReference type="Proteomes" id="UP000070255">
    <property type="component" value="Unassembled WGS sequence"/>
</dbReference>
<reference evidence="1 2" key="1">
    <citation type="submission" date="2015-11" db="EMBL/GenBank/DDBJ databases">
        <authorList>
            <person name="Sahl J."/>
            <person name="Wagner D."/>
            <person name="Keim P."/>
        </authorList>
    </citation>
    <scope>NUCLEOTIDE SEQUENCE [LARGE SCALE GENOMIC DNA]</scope>
    <source>
        <strain evidence="1 2">BDU18</strain>
    </source>
</reference>
<accession>A0ABR5T2T7</accession>
<sequence>MAAGEKRPRKSIADALRIAAFLLRVRQIDPLGIDINRFVHLPIAIERGTSNIASCAGPACIERRDVARVVRLRFADVKMLEPAARGGDARYRRILP</sequence>
<keyword evidence="2" id="KW-1185">Reference proteome</keyword>